<gene>
    <name evidence="2" type="ORF">ZT3D7_G6629</name>
</gene>
<reference evidence="2 3" key="1">
    <citation type="submission" date="2016-06" db="EMBL/GenBank/DDBJ databases">
        <authorList>
            <person name="Kjaerup R.B."/>
            <person name="Dalgaard T.S."/>
            <person name="Juul-Madsen H.R."/>
        </authorList>
    </citation>
    <scope>NUCLEOTIDE SEQUENCE [LARGE SCALE GENOMIC DNA]</scope>
</reference>
<feature type="compositionally biased region" description="Low complexity" evidence="1">
    <location>
        <begin position="273"/>
        <end position="282"/>
    </location>
</feature>
<protein>
    <submittedName>
        <fullName evidence="2">Uncharacterized protein</fullName>
    </submittedName>
</protein>
<feature type="region of interest" description="Disordered" evidence="1">
    <location>
        <begin position="256"/>
        <end position="299"/>
    </location>
</feature>
<feature type="compositionally biased region" description="Low complexity" evidence="1">
    <location>
        <begin position="289"/>
        <end position="299"/>
    </location>
</feature>
<accession>A0A1X7RVL4</accession>
<evidence type="ECO:0000313" key="2">
    <source>
        <dbReference type="EMBL" id="SMQ51476.1"/>
    </source>
</evidence>
<dbReference type="STRING" id="1276538.A0A1X7RVL4"/>
<feature type="compositionally biased region" description="Low complexity" evidence="1">
    <location>
        <begin position="64"/>
        <end position="99"/>
    </location>
</feature>
<proteinExistence type="predicted"/>
<dbReference type="EMBL" id="LT853697">
    <property type="protein sequence ID" value="SMQ51476.1"/>
    <property type="molecule type" value="Genomic_DNA"/>
</dbReference>
<organism evidence="2 3">
    <name type="scientific">Zymoseptoria tritici (strain ST99CH_3D7)</name>
    <dbReference type="NCBI Taxonomy" id="1276538"/>
    <lineage>
        <taxon>Eukaryota</taxon>
        <taxon>Fungi</taxon>
        <taxon>Dikarya</taxon>
        <taxon>Ascomycota</taxon>
        <taxon>Pezizomycotina</taxon>
        <taxon>Dothideomycetes</taxon>
        <taxon>Dothideomycetidae</taxon>
        <taxon>Mycosphaerellales</taxon>
        <taxon>Mycosphaerellaceae</taxon>
        <taxon>Zymoseptoria</taxon>
    </lineage>
</organism>
<feature type="region of interest" description="Disordered" evidence="1">
    <location>
        <begin position="1"/>
        <end position="140"/>
    </location>
</feature>
<evidence type="ECO:0000313" key="3">
    <source>
        <dbReference type="Proteomes" id="UP000215127"/>
    </source>
</evidence>
<evidence type="ECO:0000256" key="1">
    <source>
        <dbReference type="SAM" id="MobiDB-lite"/>
    </source>
</evidence>
<sequence>MLQSPTLQSGALDGGHTSRTGAAHDGSEQASTHHASPSHGVDGISGHMQSSGQPPFHFNNTPFSQPLPSATSATTAPAAPLQQALSHSASPPSSLSPLPRDSIKYPMAAPPLPPNTPASSHGASNSISAPSPKSPQSPAIREQQRIELVLEINNELLQEIDRLQKDGQGGAVDQAQLQHMRNEGLPEKWASESYTQAYRRMQANLTWLMPKASQDPSKAPPGPALMTPPSHMTSLFPHYERLRALFPEWQGLDARMAAASSSPRPNGPNSQQAAAAAAAAAANGSMATQQQQGQQQGQY</sequence>
<feature type="compositionally biased region" description="Polar residues" evidence="1">
    <location>
        <begin position="263"/>
        <end position="272"/>
    </location>
</feature>
<feature type="compositionally biased region" description="Low complexity" evidence="1">
    <location>
        <begin position="126"/>
        <end position="140"/>
    </location>
</feature>
<feature type="compositionally biased region" description="Polar residues" evidence="1">
    <location>
        <begin position="47"/>
        <end position="63"/>
    </location>
</feature>
<dbReference type="Proteomes" id="UP000215127">
    <property type="component" value="Chromosome 6"/>
</dbReference>
<keyword evidence="3" id="KW-1185">Reference proteome</keyword>
<dbReference type="AlphaFoldDB" id="A0A1X7RVL4"/>
<name>A0A1X7RVL4_ZYMT9</name>